<evidence type="ECO:0000259" key="7">
    <source>
        <dbReference type="PROSITE" id="PS51471"/>
    </source>
</evidence>
<evidence type="ECO:0000313" key="9">
    <source>
        <dbReference type="EMBL" id="RPM03884.1"/>
    </source>
</evidence>
<gene>
    <name evidence="8" type="ORF">GUL26_19030</name>
    <name evidence="9" type="ORF">IPC1295_31115</name>
</gene>
<dbReference type="SMR" id="A0A069QIC3"/>
<dbReference type="SMART" id="SM00702">
    <property type="entry name" value="P4Hc"/>
    <property type="match status" value="1"/>
</dbReference>
<comment type="cofactor">
    <cofactor evidence="1">
        <name>L-ascorbate</name>
        <dbReference type="ChEBI" id="CHEBI:38290"/>
    </cofactor>
</comment>
<dbReference type="AlphaFoldDB" id="A0A069QIC3"/>
<dbReference type="GO" id="GO:0031543">
    <property type="term" value="F:peptidyl-proline dioxygenase activity"/>
    <property type="evidence" value="ECO:0007669"/>
    <property type="project" value="TreeGrafter"/>
</dbReference>
<keyword evidence="5" id="KW-0560">Oxidoreductase</keyword>
<organism evidence="8 11">
    <name type="scientific">Pseudomonas aeruginosa</name>
    <dbReference type="NCBI Taxonomy" id="287"/>
    <lineage>
        <taxon>Bacteria</taxon>
        <taxon>Pseudomonadati</taxon>
        <taxon>Pseudomonadota</taxon>
        <taxon>Gammaproteobacteria</taxon>
        <taxon>Pseudomonadales</taxon>
        <taxon>Pseudomonadaceae</taxon>
        <taxon>Pseudomonas</taxon>
    </lineage>
</organism>
<comment type="caution">
    <text evidence="8">The sequence shown here is derived from an EMBL/GenBank/DDBJ whole genome shotgun (WGS) entry which is preliminary data.</text>
</comment>
<dbReference type="Proteomes" id="UP000284767">
    <property type="component" value="Unassembled WGS sequence"/>
</dbReference>
<dbReference type="GO" id="GO:0071456">
    <property type="term" value="P:cellular response to hypoxia"/>
    <property type="evidence" value="ECO:0007669"/>
    <property type="project" value="TreeGrafter"/>
</dbReference>
<accession>A0A069QIC3</accession>
<dbReference type="PROSITE" id="PS51471">
    <property type="entry name" value="FE2OG_OXY"/>
    <property type="match status" value="1"/>
</dbReference>
<keyword evidence="6" id="KW-0408">Iron</keyword>
<dbReference type="GO" id="GO:0008198">
    <property type="term" value="F:ferrous iron binding"/>
    <property type="evidence" value="ECO:0007669"/>
    <property type="project" value="TreeGrafter"/>
</dbReference>
<keyword evidence="2" id="KW-0479">Metal-binding</keyword>
<dbReference type="PANTHER" id="PTHR12907">
    <property type="entry name" value="EGL NINE HOMOLOG-RELATED"/>
    <property type="match status" value="1"/>
</dbReference>
<dbReference type="Pfam" id="PF13640">
    <property type="entry name" value="2OG-FeII_Oxy_3"/>
    <property type="match status" value="1"/>
</dbReference>
<keyword evidence="4" id="KW-0223">Dioxygenase</keyword>
<dbReference type="Proteomes" id="UP000644192">
    <property type="component" value="Unassembled WGS sequence"/>
</dbReference>
<evidence type="ECO:0000256" key="2">
    <source>
        <dbReference type="ARBA" id="ARBA00022723"/>
    </source>
</evidence>
<dbReference type="InterPro" id="IPR051559">
    <property type="entry name" value="HIF_prolyl_hydroxylases"/>
</dbReference>
<evidence type="ECO:0000313" key="11">
    <source>
        <dbReference type="Proteomes" id="UP000644192"/>
    </source>
</evidence>
<dbReference type="GO" id="GO:0031418">
    <property type="term" value="F:L-ascorbic acid binding"/>
    <property type="evidence" value="ECO:0007669"/>
    <property type="project" value="UniProtKB-KW"/>
</dbReference>
<dbReference type="RefSeq" id="WP_003118764.1">
    <property type="nucleotide sequence ID" value="NZ_AP014839.1"/>
</dbReference>
<evidence type="ECO:0000313" key="10">
    <source>
        <dbReference type="Proteomes" id="UP000284767"/>
    </source>
</evidence>
<name>A0A069QIC3_PSEAI</name>
<reference evidence="8" key="3">
    <citation type="submission" date="2020-01" db="EMBL/GenBank/DDBJ databases">
        <title>Bacteria Cultured from War Wounds Associated with the Conflict in Eastern Ukraine.</title>
        <authorList>
            <person name="Snesrud E."/>
            <person name="Galac M.R."/>
            <person name="Mc Gann P."/>
            <person name="Valentine K."/>
            <person name="Viacheslav K."/>
        </authorList>
    </citation>
    <scope>NUCLEOTIDE SEQUENCE</scope>
    <source>
        <strain evidence="8">VNMU148</strain>
    </source>
</reference>
<dbReference type="PANTHER" id="PTHR12907:SF26">
    <property type="entry name" value="HIF PROLYL HYDROXYLASE, ISOFORM C"/>
    <property type="match status" value="1"/>
</dbReference>
<dbReference type="EMBL" id="WXZT01000012">
    <property type="protein sequence ID" value="MZZ14348.1"/>
    <property type="molecule type" value="Genomic_DNA"/>
</dbReference>
<sequence>MGRYCRHAADRLSRHRGGTLQWTMHINVNHPLLHRIVDELVDQGWSHQSIFMPERLTTRLAEECRTRAVAGDLTPAAIGRGDGQVIREGIRGDLTQWLEPGESEACDEYLGVMDSLRQALNASLFLGLEDFECHFALYPPGAYYQKHVDRFRDDDARTVSAVLYLNDAWLPEHGGALRLHLPQRQVDIQPTGGSLVVFMSAGTEHEVLPASRDRLSLTGWFRRRNESLLQLS</sequence>
<feature type="domain" description="Fe2OG dioxygenase" evidence="7">
    <location>
        <begin position="129"/>
        <end position="223"/>
    </location>
</feature>
<evidence type="ECO:0000256" key="3">
    <source>
        <dbReference type="ARBA" id="ARBA00022896"/>
    </source>
</evidence>
<evidence type="ECO:0000256" key="1">
    <source>
        <dbReference type="ARBA" id="ARBA00001961"/>
    </source>
</evidence>
<evidence type="ECO:0000256" key="5">
    <source>
        <dbReference type="ARBA" id="ARBA00023002"/>
    </source>
</evidence>
<keyword evidence="3" id="KW-0847">Vitamin C</keyword>
<dbReference type="InterPro" id="IPR005123">
    <property type="entry name" value="Oxoglu/Fe-dep_dioxygenase_dom"/>
</dbReference>
<dbReference type="InterPro" id="IPR006620">
    <property type="entry name" value="Pro_4_hyd_alph"/>
</dbReference>
<protein>
    <submittedName>
        <fullName evidence="8">2OG-Fe(II) oxygenase</fullName>
    </submittedName>
</protein>
<dbReference type="eggNOG" id="COG3751">
    <property type="taxonomic scope" value="Bacteria"/>
</dbReference>
<dbReference type="InterPro" id="IPR044862">
    <property type="entry name" value="Pro_4_hyd_alph_FE2OG_OXY"/>
</dbReference>
<evidence type="ECO:0000313" key="8">
    <source>
        <dbReference type="EMBL" id="MZZ14348.1"/>
    </source>
</evidence>
<proteinExistence type="predicted"/>
<evidence type="ECO:0000256" key="4">
    <source>
        <dbReference type="ARBA" id="ARBA00022964"/>
    </source>
</evidence>
<reference evidence="9 10" key="2">
    <citation type="submission" date="2019-01" db="EMBL/GenBank/DDBJ databases">
        <title>The Pseudomonas aeruginosa pan-genome provides new insights on its population structure, horizontal gene transfer and pathogenicity.</title>
        <authorList>
            <person name="Freschi L."/>
            <person name="Vincent A.T."/>
            <person name="Jeukens J."/>
            <person name="Emond-Rheault J.-G."/>
            <person name="Kukavica-Ibrulj I."/>
            <person name="Dupont M.-J."/>
            <person name="Charette S.J."/>
            <person name="Boyle B."/>
            <person name="Levesque R.C."/>
        </authorList>
    </citation>
    <scope>NUCLEOTIDE SEQUENCE [LARGE SCALE GENOMIC DNA]</scope>
    <source>
        <strain evidence="9 10">PA-W36</strain>
    </source>
</reference>
<reference evidence="9 10" key="1">
    <citation type="submission" date="2017-08" db="EMBL/GenBank/DDBJ databases">
        <authorList>
            <person name="Feschi L."/>
            <person name="Jeukens J."/>
            <person name="Emond-Rheault J.-G."/>
            <person name="Kukavica-Ibrulj I."/>
            <person name="Boyle B."/>
            <person name="Levesque R.C."/>
        </authorList>
    </citation>
    <scope>NUCLEOTIDE SEQUENCE [LARGE SCALE GENOMIC DNA]</scope>
    <source>
        <strain evidence="9 10">PA-W36</strain>
    </source>
</reference>
<evidence type="ECO:0000256" key="6">
    <source>
        <dbReference type="ARBA" id="ARBA00023004"/>
    </source>
</evidence>
<dbReference type="Gene3D" id="2.60.120.620">
    <property type="entry name" value="q2cbj1_9rhob like domain"/>
    <property type="match status" value="1"/>
</dbReference>
<dbReference type="EMBL" id="NSNE01000030">
    <property type="protein sequence ID" value="RPM03884.1"/>
    <property type="molecule type" value="Genomic_DNA"/>
</dbReference>